<dbReference type="SUPFAM" id="SSF52540">
    <property type="entry name" value="P-loop containing nucleoside triphosphate hydrolases"/>
    <property type="match status" value="1"/>
</dbReference>
<protein>
    <submittedName>
        <fullName evidence="6">Spermidine/putrescine transport system ATP-binding protein</fullName>
    </submittedName>
</protein>
<dbReference type="InterPro" id="IPR050093">
    <property type="entry name" value="ABC_SmlMolc_Importer"/>
</dbReference>
<dbReference type="InterPro" id="IPR017871">
    <property type="entry name" value="ABC_transporter-like_CS"/>
</dbReference>
<dbReference type="PROSITE" id="PS00211">
    <property type="entry name" value="ABC_TRANSPORTER_1"/>
    <property type="match status" value="1"/>
</dbReference>
<evidence type="ECO:0000256" key="1">
    <source>
        <dbReference type="ARBA" id="ARBA00005417"/>
    </source>
</evidence>
<comment type="caution">
    <text evidence="6">The sequence shown here is derived from an EMBL/GenBank/DDBJ whole genome shotgun (WGS) entry which is preliminary data.</text>
</comment>
<organism evidence="6 7">
    <name type="scientific">Aquamicrobium terrae</name>
    <dbReference type="NCBI Taxonomy" id="1324945"/>
    <lineage>
        <taxon>Bacteria</taxon>
        <taxon>Pseudomonadati</taxon>
        <taxon>Pseudomonadota</taxon>
        <taxon>Alphaproteobacteria</taxon>
        <taxon>Hyphomicrobiales</taxon>
        <taxon>Phyllobacteriaceae</taxon>
        <taxon>Aquamicrobium</taxon>
    </lineage>
</organism>
<dbReference type="EMBL" id="JBEPML010000008">
    <property type="protein sequence ID" value="MET3792525.1"/>
    <property type="molecule type" value="Genomic_DNA"/>
</dbReference>
<dbReference type="Gene3D" id="2.40.50.100">
    <property type="match status" value="1"/>
</dbReference>
<evidence type="ECO:0000313" key="7">
    <source>
        <dbReference type="Proteomes" id="UP001549076"/>
    </source>
</evidence>
<dbReference type="Pfam" id="PF08402">
    <property type="entry name" value="TOBE_2"/>
    <property type="match status" value="1"/>
</dbReference>
<proteinExistence type="inferred from homology"/>
<dbReference type="SUPFAM" id="SSF50331">
    <property type="entry name" value="MOP-like"/>
    <property type="match status" value="1"/>
</dbReference>
<evidence type="ECO:0000256" key="3">
    <source>
        <dbReference type="ARBA" id="ARBA00022741"/>
    </source>
</evidence>
<keyword evidence="3" id="KW-0547">Nucleotide-binding</keyword>
<evidence type="ECO:0000256" key="4">
    <source>
        <dbReference type="ARBA" id="ARBA00022840"/>
    </source>
</evidence>
<evidence type="ECO:0000313" key="6">
    <source>
        <dbReference type="EMBL" id="MET3792525.1"/>
    </source>
</evidence>
<dbReference type="InterPro" id="IPR003593">
    <property type="entry name" value="AAA+_ATPase"/>
</dbReference>
<accession>A0ABV2N0D5</accession>
<dbReference type="SMART" id="SM00382">
    <property type="entry name" value="AAA"/>
    <property type="match status" value="1"/>
</dbReference>
<dbReference type="Gene3D" id="3.40.50.300">
    <property type="entry name" value="P-loop containing nucleotide triphosphate hydrolases"/>
    <property type="match status" value="1"/>
</dbReference>
<dbReference type="Proteomes" id="UP001549076">
    <property type="component" value="Unassembled WGS sequence"/>
</dbReference>
<evidence type="ECO:0000259" key="5">
    <source>
        <dbReference type="PROSITE" id="PS50893"/>
    </source>
</evidence>
<comment type="similarity">
    <text evidence="1">Belongs to the ABC transporter superfamily.</text>
</comment>
<dbReference type="PANTHER" id="PTHR42781:SF6">
    <property type="entry name" value="SPERMIDINE_PUTRESCINE IMPORT ATP-BINDING PROTEIN POTA"/>
    <property type="match status" value="1"/>
</dbReference>
<gene>
    <name evidence="6" type="ORF">ABID37_002742</name>
</gene>
<keyword evidence="2" id="KW-0813">Transport</keyword>
<evidence type="ECO:0000256" key="2">
    <source>
        <dbReference type="ARBA" id="ARBA00022448"/>
    </source>
</evidence>
<dbReference type="InterPro" id="IPR003439">
    <property type="entry name" value="ABC_transporter-like_ATP-bd"/>
</dbReference>
<feature type="domain" description="ABC transporter" evidence="5">
    <location>
        <begin position="86"/>
        <end position="317"/>
    </location>
</feature>
<dbReference type="PROSITE" id="PS50893">
    <property type="entry name" value="ABC_TRANSPORTER_2"/>
    <property type="match status" value="1"/>
</dbReference>
<name>A0ABV2N0D5_9HYPH</name>
<sequence>MGSWRRRDTIVRPVWRMPDIFKRRFMLVEAPIVCSQISDVVGLKTVHSSVKRAEGGNPLSFAAETASKKRKLNDGEEMTEELNPFVRFEQISKTYDGDTLVIEDLDLDIMRGEFLTLLGPSGSGKTTALMMLAGFESPTSGRILVEGRPIHHVPPYKREIGVVFQNYALFPHLTIAENLSFPLSVRRWPAADIKSAVDQALDMVQLGKMAGRKPNQLSGGQQQRVALARALIFQPRLVLMDEPLGALDKNLREEMQNEIRTLHGNLGINVVYVTHDQSEALTMSTRVAVFKGGTIQQLSSARDLYEYPANLFVANFIGENNSVQGKVMSTADGCCTVELDDGQLARGQSVSASAANGNNATLSVRPERIAINPPDDYDTLLQGTVTEVVYHGDHFRVTLRGSGSNTYQSKVANTGGQSDIEPGQPIRFGWRTSDCRCFMGDVGC</sequence>
<dbReference type="InterPro" id="IPR008995">
    <property type="entry name" value="Mo/tungstate-bd_C_term_dom"/>
</dbReference>
<dbReference type="GO" id="GO:0005524">
    <property type="term" value="F:ATP binding"/>
    <property type="evidence" value="ECO:0007669"/>
    <property type="project" value="UniProtKB-KW"/>
</dbReference>
<dbReference type="InterPro" id="IPR027417">
    <property type="entry name" value="P-loop_NTPase"/>
</dbReference>
<dbReference type="PANTHER" id="PTHR42781">
    <property type="entry name" value="SPERMIDINE/PUTRESCINE IMPORT ATP-BINDING PROTEIN POTA"/>
    <property type="match status" value="1"/>
</dbReference>
<keyword evidence="7" id="KW-1185">Reference proteome</keyword>
<dbReference type="Pfam" id="PF00005">
    <property type="entry name" value="ABC_tran"/>
    <property type="match status" value="1"/>
</dbReference>
<keyword evidence="4 6" id="KW-0067">ATP-binding</keyword>
<reference evidence="6 7" key="1">
    <citation type="submission" date="2024-06" db="EMBL/GenBank/DDBJ databases">
        <title>Genomic Encyclopedia of Type Strains, Phase IV (KMG-IV): sequencing the most valuable type-strain genomes for metagenomic binning, comparative biology and taxonomic classification.</title>
        <authorList>
            <person name="Goeker M."/>
        </authorList>
    </citation>
    <scope>NUCLEOTIDE SEQUENCE [LARGE SCALE GENOMIC DNA]</scope>
    <source>
        <strain evidence="6 7">DSM 27865</strain>
    </source>
</reference>
<dbReference type="InterPro" id="IPR013611">
    <property type="entry name" value="Transp-assoc_OB_typ2"/>
</dbReference>